<organism evidence="8 9">
    <name type="scientific">Chromobacterium fluminis</name>
    <dbReference type="NCBI Taxonomy" id="3044269"/>
    <lineage>
        <taxon>Bacteria</taxon>
        <taxon>Pseudomonadati</taxon>
        <taxon>Pseudomonadota</taxon>
        <taxon>Betaproteobacteria</taxon>
        <taxon>Neisseriales</taxon>
        <taxon>Chromobacteriaceae</taxon>
        <taxon>Chromobacterium</taxon>
    </lineage>
</organism>
<evidence type="ECO:0000256" key="4">
    <source>
        <dbReference type="ARBA" id="ARBA00022692"/>
    </source>
</evidence>
<dbReference type="Pfam" id="PF03547">
    <property type="entry name" value="Mem_trans"/>
    <property type="match status" value="1"/>
</dbReference>
<dbReference type="RefSeq" id="WP_166452234.1">
    <property type="nucleotide sequence ID" value="NZ_JAAOMA010000016.1"/>
</dbReference>
<feature type="transmembrane region" description="Helical" evidence="7">
    <location>
        <begin position="207"/>
        <end position="222"/>
    </location>
</feature>
<feature type="transmembrane region" description="Helical" evidence="7">
    <location>
        <begin position="68"/>
        <end position="88"/>
    </location>
</feature>
<evidence type="ECO:0000256" key="5">
    <source>
        <dbReference type="ARBA" id="ARBA00022989"/>
    </source>
</evidence>
<keyword evidence="2" id="KW-0813">Transport</keyword>
<accession>A0ABX0LAV5</accession>
<keyword evidence="9" id="KW-1185">Reference proteome</keyword>
<evidence type="ECO:0000256" key="6">
    <source>
        <dbReference type="ARBA" id="ARBA00023136"/>
    </source>
</evidence>
<feature type="transmembrane region" description="Helical" evidence="7">
    <location>
        <begin position="100"/>
        <end position="119"/>
    </location>
</feature>
<protein>
    <submittedName>
        <fullName evidence="8">AEC family transporter</fullName>
    </submittedName>
</protein>
<gene>
    <name evidence="8" type="ORF">HA052_12960</name>
</gene>
<feature type="transmembrane region" description="Helical" evidence="7">
    <location>
        <begin position="176"/>
        <end position="201"/>
    </location>
</feature>
<sequence>MGKIITIVLPLFAMILCGYGIVRAGVIGKETVRGLVGVVFWLFLPCFIFMKTLSADYQAGINWNLLNAYYLACLLVFLIAAAVGRLFWGGDLRIAGLRGLASISGVVGYMGLPLMVMTFGDAAVLPAVMITTADNLVILAGGSLLMEMTSVRTGHAQPGGWPLLIAIAKGIVRNPLILAVLLAAVFIAAGLSLPSALHIFARQMTDATGPLALVALGAALAIHPMTGLAQADSIFLAVLKVTVLPGLVFLSCRYGFELDPFSVKIAVLMAALPVAVNVFILASRYQSYETQVSSAMLLSVGMGLLVLSGLLLILA</sequence>
<keyword evidence="6 7" id="KW-0472">Membrane</keyword>
<reference evidence="8 9" key="1">
    <citation type="submission" date="2020-03" db="EMBL/GenBank/DDBJ databases">
        <title>Draft genome sequence of environmentally isolated cultures.</title>
        <authorList>
            <person name="Wilson H.S."/>
            <person name="De Leon M.E."/>
        </authorList>
    </citation>
    <scope>NUCLEOTIDE SEQUENCE [LARGE SCALE GENOMIC DNA]</scope>
    <source>
        <strain evidence="8 9">HSC-31F16</strain>
    </source>
</reference>
<evidence type="ECO:0000256" key="1">
    <source>
        <dbReference type="ARBA" id="ARBA00004141"/>
    </source>
</evidence>
<keyword evidence="5 7" id="KW-1133">Transmembrane helix</keyword>
<evidence type="ECO:0000256" key="3">
    <source>
        <dbReference type="ARBA" id="ARBA00022475"/>
    </source>
</evidence>
<proteinExistence type="predicted"/>
<feature type="transmembrane region" description="Helical" evidence="7">
    <location>
        <begin position="294"/>
        <end position="314"/>
    </location>
</feature>
<feature type="transmembrane region" description="Helical" evidence="7">
    <location>
        <begin position="262"/>
        <end position="282"/>
    </location>
</feature>
<dbReference type="PANTHER" id="PTHR36838">
    <property type="entry name" value="AUXIN EFFLUX CARRIER FAMILY PROTEIN"/>
    <property type="match status" value="1"/>
</dbReference>
<dbReference type="EMBL" id="JAAOMA010000016">
    <property type="protein sequence ID" value="NHR06108.1"/>
    <property type="molecule type" value="Genomic_DNA"/>
</dbReference>
<keyword evidence="3" id="KW-1003">Cell membrane</keyword>
<evidence type="ECO:0000256" key="7">
    <source>
        <dbReference type="SAM" id="Phobius"/>
    </source>
</evidence>
<evidence type="ECO:0000256" key="2">
    <source>
        <dbReference type="ARBA" id="ARBA00022448"/>
    </source>
</evidence>
<feature type="transmembrane region" description="Helical" evidence="7">
    <location>
        <begin position="234"/>
        <end position="256"/>
    </location>
</feature>
<keyword evidence="4 7" id="KW-0812">Transmembrane</keyword>
<feature type="transmembrane region" description="Helical" evidence="7">
    <location>
        <begin position="6"/>
        <end position="22"/>
    </location>
</feature>
<name>A0ABX0LAV5_9NEIS</name>
<dbReference type="InterPro" id="IPR004776">
    <property type="entry name" value="Mem_transp_PIN-like"/>
</dbReference>
<dbReference type="Proteomes" id="UP001515641">
    <property type="component" value="Unassembled WGS sequence"/>
</dbReference>
<dbReference type="PANTHER" id="PTHR36838:SF3">
    <property type="entry name" value="TRANSPORTER AUXIN EFFLUX CARRIER EC FAMILY"/>
    <property type="match status" value="1"/>
</dbReference>
<evidence type="ECO:0000313" key="9">
    <source>
        <dbReference type="Proteomes" id="UP001515641"/>
    </source>
</evidence>
<comment type="subcellular location">
    <subcellularLocation>
        <location evidence="1">Membrane</location>
        <topology evidence="1">Multi-pass membrane protein</topology>
    </subcellularLocation>
</comment>
<evidence type="ECO:0000313" key="8">
    <source>
        <dbReference type="EMBL" id="NHR06108.1"/>
    </source>
</evidence>
<comment type="caution">
    <text evidence="8">The sequence shown here is derived from an EMBL/GenBank/DDBJ whole genome shotgun (WGS) entry which is preliminary data.</text>
</comment>
<feature type="transmembrane region" description="Helical" evidence="7">
    <location>
        <begin position="34"/>
        <end position="53"/>
    </location>
</feature>
<feature type="transmembrane region" description="Helical" evidence="7">
    <location>
        <begin position="125"/>
        <end position="145"/>
    </location>
</feature>